<protein>
    <submittedName>
        <fullName evidence="1">Uncharacterized protein</fullName>
    </submittedName>
</protein>
<keyword evidence="2" id="KW-1185">Reference proteome</keyword>
<proteinExistence type="predicted"/>
<evidence type="ECO:0000313" key="2">
    <source>
        <dbReference type="Proteomes" id="UP001234202"/>
    </source>
</evidence>
<sequence>MSHKGMWLQMGRRGRAITVSTMSAIETIPLRSVLTNAVSSHCPRSTLNDLSRGFTLLILSDTLWLHDEHSALLRTISSTLSRTEPAFAYFTTGDYAKRPIVDEFFKRVEDELGMEYEELVYPAKWEGEMVLDVGAGRPRRDLDARKGAVWCFRAWRKGYKPSL</sequence>
<gene>
    <name evidence="1" type="ORF">QFC24_002572</name>
</gene>
<dbReference type="EMBL" id="JASBWV010000007">
    <property type="protein sequence ID" value="KAJ9125788.1"/>
    <property type="molecule type" value="Genomic_DNA"/>
</dbReference>
<organism evidence="1 2">
    <name type="scientific">Naganishia onofrii</name>
    <dbReference type="NCBI Taxonomy" id="1851511"/>
    <lineage>
        <taxon>Eukaryota</taxon>
        <taxon>Fungi</taxon>
        <taxon>Dikarya</taxon>
        <taxon>Basidiomycota</taxon>
        <taxon>Agaricomycotina</taxon>
        <taxon>Tremellomycetes</taxon>
        <taxon>Filobasidiales</taxon>
        <taxon>Filobasidiaceae</taxon>
        <taxon>Naganishia</taxon>
    </lineage>
</organism>
<comment type="caution">
    <text evidence="1">The sequence shown here is derived from an EMBL/GenBank/DDBJ whole genome shotgun (WGS) entry which is preliminary data.</text>
</comment>
<evidence type="ECO:0000313" key="1">
    <source>
        <dbReference type="EMBL" id="KAJ9125788.1"/>
    </source>
</evidence>
<reference evidence="1" key="1">
    <citation type="submission" date="2023-04" db="EMBL/GenBank/DDBJ databases">
        <title>Draft Genome sequencing of Naganishia species isolated from polar environments using Oxford Nanopore Technology.</title>
        <authorList>
            <person name="Leo P."/>
            <person name="Venkateswaran K."/>
        </authorList>
    </citation>
    <scope>NUCLEOTIDE SEQUENCE</scope>
    <source>
        <strain evidence="1">DBVPG 5303</strain>
    </source>
</reference>
<name>A0ACC2XPL3_9TREE</name>
<accession>A0ACC2XPL3</accession>
<dbReference type="Proteomes" id="UP001234202">
    <property type="component" value="Unassembled WGS sequence"/>
</dbReference>